<keyword evidence="3 10" id="KW-0240">DNA-directed RNA polymerase</keyword>
<gene>
    <name evidence="12" type="primary">RPO41</name>
    <name evidence="12" type="ORF">DEBR0S1_29998G</name>
</gene>
<evidence type="ECO:0000256" key="7">
    <source>
        <dbReference type="ARBA" id="ARBA00023128"/>
    </source>
</evidence>
<evidence type="ECO:0000256" key="9">
    <source>
        <dbReference type="ARBA" id="ARBA00048552"/>
    </source>
</evidence>
<dbReference type="Pfam" id="PF14700">
    <property type="entry name" value="RPOL_N"/>
    <property type="match status" value="1"/>
</dbReference>
<dbReference type="GO" id="GO:0006390">
    <property type="term" value="P:mitochondrial transcription"/>
    <property type="evidence" value="ECO:0007669"/>
    <property type="project" value="TreeGrafter"/>
</dbReference>
<dbReference type="Gene3D" id="1.10.287.280">
    <property type="match status" value="1"/>
</dbReference>
<comment type="subcellular location">
    <subcellularLocation>
        <location evidence="1">Mitochondrion</location>
    </subcellularLocation>
</comment>
<feature type="domain" description="DNA-directed RNA polymerase N-terminal" evidence="11">
    <location>
        <begin position="431"/>
        <end position="768"/>
    </location>
</feature>
<dbReference type="PROSITE" id="PS00900">
    <property type="entry name" value="RNA_POL_PHAGE_1"/>
    <property type="match status" value="1"/>
</dbReference>
<reference evidence="12 13" key="1">
    <citation type="submission" date="2019-07" db="EMBL/GenBank/DDBJ databases">
        <authorList>
            <person name="Friedrich A."/>
            <person name="Schacherer J."/>
        </authorList>
    </citation>
    <scope>NUCLEOTIDE SEQUENCE [LARGE SCALE GENOMIC DNA]</scope>
</reference>
<dbReference type="GO" id="GO:0034245">
    <property type="term" value="C:mitochondrial DNA-directed RNA polymerase complex"/>
    <property type="evidence" value="ECO:0007669"/>
    <property type="project" value="TreeGrafter"/>
</dbReference>
<dbReference type="InterPro" id="IPR046950">
    <property type="entry name" value="DNA-dir_Rpol_C_phage-type"/>
</dbReference>
<dbReference type="PROSITE" id="PS00489">
    <property type="entry name" value="RNA_POL_PHAGE_2"/>
    <property type="match status" value="1"/>
</dbReference>
<dbReference type="GO" id="GO:0003899">
    <property type="term" value="F:DNA-directed RNA polymerase activity"/>
    <property type="evidence" value="ECO:0007669"/>
    <property type="project" value="UniProtKB-EC"/>
</dbReference>
<accession>A0A7D9CVT2</accession>
<evidence type="ECO:0000256" key="8">
    <source>
        <dbReference type="ARBA" id="ARBA00023163"/>
    </source>
</evidence>
<keyword evidence="5 10" id="KW-0548">Nucleotidyltransferase</keyword>
<dbReference type="InterPro" id="IPR029262">
    <property type="entry name" value="RPOL_N"/>
</dbReference>
<dbReference type="InterPro" id="IPR037159">
    <property type="entry name" value="RNA_POL_N_sf"/>
</dbReference>
<protein>
    <recommendedName>
        <fullName evidence="10">DNA-directed RNA polymerase</fullName>
        <ecNumber evidence="10">2.7.7.6</ecNumber>
    </recommendedName>
</protein>
<dbReference type="InterPro" id="IPR002092">
    <property type="entry name" value="DNA-dir_Rpol_phage-type"/>
</dbReference>
<proteinExistence type="inferred from homology"/>
<dbReference type="GO" id="GO:0001018">
    <property type="term" value="F:mitochondrial promoter sequence-specific DNA binding"/>
    <property type="evidence" value="ECO:0007669"/>
    <property type="project" value="TreeGrafter"/>
</dbReference>
<evidence type="ECO:0000259" key="11">
    <source>
        <dbReference type="SMART" id="SM01311"/>
    </source>
</evidence>
<keyword evidence="8 10" id="KW-0804">Transcription</keyword>
<evidence type="ECO:0000256" key="4">
    <source>
        <dbReference type="ARBA" id="ARBA00022679"/>
    </source>
</evidence>
<keyword evidence="13" id="KW-1185">Reference proteome</keyword>
<name>A0A7D9CVT2_DEKBR</name>
<dbReference type="PANTHER" id="PTHR10102:SF0">
    <property type="entry name" value="DNA-DIRECTED RNA POLYMERASE, MITOCHONDRIAL"/>
    <property type="match status" value="1"/>
</dbReference>
<dbReference type="EC" id="2.7.7.6" evidence="10"/>
<comment type="similarity">
    <text evidence="2 10">Belongs to the phage and mitochondrial RNA polymerase family.</text>
</comment>
<organism evidence="12 13">
    <name type="scientific">Dekkera bruxellensis</name>
    <name type="common">Brettanomyces custersii</name>
    <dbReference type="NCBI Taxonomy" id="5007"/>
    <lineage>
        <taxon>Eukaryota</taxon>
        <taxon>Fungi</taxon>
        <taxon>Dikarya</taxon>
        <taxon>Ascomycota</taxon>
        <taxon>Saccharomycotina</taxon>
        <taxon>Pichiomycetes</taxon>
        <taxon>Pichiales</taxon>
        <taxon>Pichiaceae</taxon>
        <taxon>Brettanomyces</taxon>
    </lineage>
</organism>
<evidence type="ECO:0000256" key="3">
    <source>
        <dbReference type="ARBA" id="ARBA00022478"/>
    </source>
</evidence>
<evidence type="ECO:0000256" key="5">
    <source>
        <dbReference type="ARBA" id="ARBA00022695"/>
    </source>
</evidence>
<sequence>MLARCSAKRLTPYRFLLLKTSTKLHSIRFATSLRKTPTSLDDIYSKLREPVSTDKYVGDSFRLSSSVDNVLTPVNITAVQRWSLFTACLKSRDYERADLILQNLSTQSSVNNPYYQDGICEFLACWGQEENITIGAVRSWLNRMSSVNESFQKDPRVYAWMIRILFQKGEDAETAMKELAYYKLAAYGNKNSDVLRYINIVGVFNVKKLVTYDPNLRESIPDDYKDLFNILLSHPNYPTQSKVLETSNSDTISKEISQNEGITPKTEGGFEYKLSTEKTNKIEDKDKKDNLQEHMVNKKALFEANKLVEGERDDNDLDVATIIKEAQQNVINIDKENKAIDNGIVELKSVSTWNLKAIRHSLLGLVDTYHQGKFIRQFIEAVEEANLDVDTDAVMKCANAGKQVNFFDIKESLPFEQREKFDKVLDEISEERQILLEGTTIEAAKAKWDHEFENLKDKSMPSSVGSYLHNWMEQLTPLIEKDVDEYEKAKIYFAALKAKKNVDRLSNYDEERYREKMKYGPFISLMKPEKVAIITILEVMKNCVTSDIARGVPVSKVVMSVSKSLELEYKSEKVLASDVDVYKNFRAIRKTPEFKRFLRSKQAEKIIRAAERKSLRNNSIETETSQLLWDADSHCRVGSALISMLLQIAKVDVEGVDPKTSEVKKALAPAFYHTYDFQNGGKVGVIKVNQRFSSKLGKDRLDQSIQAQYLPMIARPRPWTTYNDGGYYLKRCLVLRSKNAPEQFAYAKAAAMSGKMDKVLSGLNALGNTSWTVNKRILELMTQVWNTGKAFLEIPKAEEKLILPKPPAKGAEPIEIFRYRRDCRDKCNAFAKDRSMRCDMNYKLEIARAFLGERIFFPHSLDFRGRAYPIPPNFNHLGNDLTRGLLRFWVGKKLGADGLRWLKIHCCNLMGNDKISLDDRVKYTEEHMNEIIDSVEHPFDGKKFWVEADHPWQFLATAMELKDAMELPDPTQFVSHQPVHQDGTCNGLQHYAALGGDVEGAEHVNLVPNDKPSDIYTRVSKIVQQMVDEDAEKGVPDARRTQNIITRKLVKQTVMTSVYGVTYVGARAQIVKRLKEIDFDEDHLSDCSAYLTDKVLKAIRKLFDGAHAIQDWLALAAKRISKSIRLDIDVNDDTEYISSVIWTSPLGLPVVQPYRKFKSRQIHTNLQTMVINDPYEIKKVDARKQAQGFPPNFVHSLDATHMLMSVNRCREHGLSFSSVHDSYWTHAANITLMNKILREEFVKLHKNDLVSKLRSEFMKRYGDNVLIIEVPKNSKVANAVKAYRAEMSKKLGRTISLKDEINIERERRNLLHSKDPSQVKLGQELKSPLEIFRETGYNMDRDEKGTFRILAPFDLPAVPPRGSFDVSIVKQSQYFFS</sequence>
<comment type="catalytic activity">
    <reaction evidence="9 10">
        <text>RNA(n) + a ribonucleoside 5'-triphosphate = RNA(n+1) + diphosphate</text>
        <dbReference type="Rhea" id="RHEA:21248"/>
        <dbReference type="Rhea" id="RHEA-COMP:14527"/>
        <dbReference type="Rhea" id="RHEA-COMP:17342"/>
        <dbReference type="ChEBI" id="CHEBI:33019"/>
        <dbReference type="ChEBI" id="CHEBI:61557"/>
        <dbReference type="ChEBI" id="CHEBI:140395"/>
        <dbReference type="EC" id="2.7.7.6"/>
    </reaction>
</comment>
<keyword evidence="4 10" id="KW-0808">Transferase</keyword>
<dbReference type="Gene3D" id="1.10.287.260">
    <property type="match status" value="1"/>
</dbReference>
<dbReference type="FunFam" id="1.10.287.280:FF:000001">
    <property type="entry name" value="DNA-directed RNA polymerase"/>
    <property type="match status" value="1"/>
</dbReference>
<evidence type="ECO:0000313" key="12">
    <source>
        <dbReference type="EMBL" id="VUG16958.1"/>
    </source>
</evidence>
<dbReference type="InterPro" id="IPR043502">
    <property type="entry name" value="DNA/RNA_pol_sf"/>
</dbReference>
<dbReference type="EMBL" id="CABFWN010000001">
    <property type="protein sequence ID" value="VUG16958.1"/>
    <property type="molecule type" value="Genomic_DNA"/>
</dbReference>
<dbReference type="Pfam" id="PF00940">
    <property type="entry name" value="RNA_pol"/>
    <property type="match status" value="1"/>
</dbReference>
<evidence type="ECO:0000256" key="10">
    <source>
        <dbReference type="RuleBase" id="RU003805"/>
    </source>
</evidence>
<dbReference type="SUPFAM" id="SSF56672">
    <property type="entry name" value="DNA/RNA polymerases"/>
    <property type="match status" value="1"/>
</dbReference>
<evidence type="ECO:0000256" key="2">
    <source>
        <dbReference type="ARBA" id="ARBA00009493"/>
    </source>
</evidence>
<dbReference type="SMART" id="SM01311">
    <property type="entry name" value="RPOL_N"/>
    <property type="match status" value="1"/>
</dbReference>
<evidence type="ECO:0000313" key="13">
    <source>
        <dbReference type="Proteomes" id="UP000478008"/>
    </source>
</evidence>
<dbReference type="InterPro" id="IPR024075">
    <property type="entry name" value="DNA-dir_RNA_pol_helix_hairp_sf"/>
</dbReference>
<dbReference type="PANTHER" id="PTHR10102">
    <property type="entry name" value="DNA-DIRECTED RNA POLYMERASE, MITOCHONDRIAL"/>
    <property type="match status" value="1"/>
</dbReference>
<evidence type="ECO:0000256" key="6">
    <source>
        <dbReference type="ARBA" id="ARBA00022946"/>
    </source>
</evidence>
<dbReference type="Gene3D" id="1.10.150.20">
    <property type="entry name" value="5' to 3' exonuclease, C-terminal subdomain"/>
    <property type="match status" value="1"/>
</dbReference>
<comment type="function">
    <text evidence="10">DNA-dependent RNA polymerase catalyzes the transcription of DNA into RNA using the four ribonucleoside triphosphates as substrates.</text>
</comment>
<keyword evidence="7" id="KW-0496">Mitochondrion</keyword>
<dbReference type="FunFam" id="1.10.150.20:FF:000041">
    <property type="entry name" value="DNA-directed RNA polymerase"/>
    <property type="match status" value="1"/>
</dbReference>
<keyword evidence="6" id="KW-0809">Transit peptide</keyword>
<evidence type="ECO:0000256" key="1">
    <source>
        <dbReference type="ARBA" id="ARBA00004173"/>
    </source>
</evidence>
<dbReference type="Gene3D" id="1.10.1320.10">
    <property type="entry name" value="DNA-directed RNA polymerase, N-terminal domain"/>
    <property type="match status" value="1"/>
</dbReference>
<dbReference type="Proteomes" id="UP000478008">
    <property type="component" value="Unassembled WGS sequence"/>
</dbReference>